<sequence length="115" mass="13224">MKLSLTLAVIIISISFKEINSFARVTLYTEREHKGLDYKLPRYWKSQDCLNLPKWLRRNVESVDAAGQCIVICSETNCKGHCVAIFPGNDSQETWFGDLHELKLDNEVQSVKKCF</sequence>
<evidence type="ECO:0000313" key="2">
    <source>
        <dbReference type="EMBL" id="CAG7828597.1"/>
    </source>
</evidence>
<dbReference type="Proteomes" id="UP000708208">
    <property type="component" value="Unassembled WGS sequence"/>
</dbReference>
<reference evidence="2" key="1">
    <citation type="submission" date="2021-06" db="EMBL/GenBank/DDBJ databases">
        <authorList>
            <person name="Hodson N. C."/>
            <person name="Mongue J. A."/>
            <person name="Jaron S. K."/>
        </authorList>
    </citation>
    <scope>NUCLEOTIDE SEQUENCE</scope>
</reference>
<dbReference type="EMBL" id="CAJVCH010548145">
    <property type="protein sequence ID" value="CAG7828597.1"/>
    <property type="molecule type" value="Genomic_DNA"/>
</dbReference>
<evidence type="ECO:0008006" key="4">
    <source>
        <dbReference type="Google" id="ProtNLM"/>
    </source>
</evidence>
<organism evidence="2 3">
    <name type="scientific">Allacma fusca</name>
    <dbReference type="NCBI Taxonomy" id="39272"/>
    <lineage>
        <taxon>Eukaryota</taxon>
        <taxon>Metazoa</taxon>
        <taxon>Ecdysozoa</taxon>
        <taxon>Arthropoda</taxon>
        <taxon>Hexapoda</taxon>
        <taxon>Collembola</taxon>
        <taxon>Symphypleona</taxon>
        <taxon>Sminthuridae</taxon>
        <taxon>Allacma</taxon>
    </lineage>
</organism>
<evidence type="ECO:0000256" key="1">
    <source>
        <dbReference type="SAM" id="SignalP"/>
    </source>
</evidence>
<accession>A0A8J2PGD3</accession>
<name>A0A8J2PGD3_9HEXA</name>
<proteinExistence type="predicted"/>
<dbReference type="AlphaFoldDB" id="A0A8J2PGD3"/>
<gene>
    <name evidence="2" type="ORF">AFUS01_LOCUS38515</name>
</gene>
<keyword evidence="1" id="KW-0732">Signal</keyword>
<comment type="caution">
    <text evidence="2">The sequence shown here is derived from an EMBL/GenBank/DDBJ whole genome shotgun (WGS) entry which is preliminary data.</text>
</comment>
<keyword evidence="3" id="KW-1185">Reference proteome</keyword>
<evidence type="ECO:0000313" key="3">
    <source>
        <dbReference type="Proteomes" id="UP000708208"/>
    </source>
</evidence>
<protein>
    <recommendedName>
        <fullName evidence="4">Secreted protein</fullName>
    </recommendedName>
</protein>
<dbReference type="OrthoDB" id="10481079at2759"/>
<feature type="signal peptide" evidence="1">
    <location>
        <begin position="1"/>
        <end position="21"/>
    </location>
</feature>
<feature type="chain" id="PRO_5035286827" description="Secreted protein" evidence="1">
    <location>
        <begin position="22"/>
        <end position="115"/>
    </location>
</feature>